<gene>
    <name evidence="3" type="ORF">O4J56_13810</name>
</gene>
<feature type="domain" description="SWIM-type" evidence="2">
    <location>
        <begin position="52"/>
        <end position="91"/>
    </location>
</feature>
<dbReference type="Proteomes" id="UP001527866">
    <property type="component" value="Unassembled WGS sequence"/>
</dbReference>
<sequence>MARFRLSPEDLRSAADPAWFSRGLRYFESGRVQRLRPGPGQVTAVVSGTRPYRVTLRPTATGLPQEDCTCPLGRDGAPWCKHAIATALAWIDAGQPELPDSPDGGTAGTESALKEFLADQEHDWLVDQLLDFADDDPTVLARLQAAGGMAEAPETAYAELEAAIVEFTPGGGWDTEESGTERLRRAIDTLDVLADYGYEEDVVRLATEALGLYDDVLHGYEDALSDRLRELSDPDAL</sequence>
<keyword evidence="4" id="KW-1185">Reference proteome</keyword>
<keyword evidence="1" id="KW-0862">Zinc</keyword>
<evidence type="ECO:0000259" key="2">
    <source>
        <dbReference type="PROSITE" id="PS50966"/>
    </source>
</evidence>
<organism evidence="3 4">
    <name type="scientific">Nocardiopsis endophytica</name>
    <dbReference type="NCBI Taxonomy" id="3018445"/>
    <lineage>
        <taxon>Bacteria</taxon>
        <taxon>Bacillati</taxon>
        <taxon>Actinomycetota</taxon>
        <taxon>Actinomycetes</taxon>
        <taxon>Streptosporangiales</taxon>
        <taxon>Nocardiopsidaceae</taxon>
        <taxon>Nocardiopsis</taxon>
    </lineage>
</organism>
<dbReference type="EMBL" id="JAQFWQ010000034">
    <property type="protein sequence ID" value="MDA2811712.1"/>
    <property type="molecule type" value="Genomic_DNA"/>
</dbReference>
<dbReference type="Pfam" id="PF04434">
    <property type="entry name" value="SWIM"/>
    <property type="match status" value="1"/>
</dbReference>
<dbReference type="RefSeq" id="WP_270686166.1">
    <property type="nucleotide sequence ID" value="NZ_JAQFWQ010000034.1"/>
</dbReference>
<dbReference type="PROSITE" id="PS50966">
    <property type="entry name" value="ZF_SWIM"/>
    <property type="match status" value="1"/>
</dbReference>
<dbReference type="InterPro" id="IPR007527">
    <property type="entry name" value="Znf_SWIM"/>
</dbReference>
<keyword evidence="1" id="KW-0479">Metal-binding</keyword>
<proteinExistence type="predicted"/>
<keyword evidence="1" id="KW-0863">Zinc-finger</keyword>
<evidence type="ECO:0000313" key="3">
    <source>
        <dbReference type="EMBL" id="MDA2811712.1"/>
    </source>
</evidence>
<reference evidence="3 4" key="1">
    <citation type="submission" date="2023-01" db="EMBL/GenBank/DDBJ databases">
        <title>Draft genome sequence of Nocardiopsis sp. RSe5-2 isolated from halophytes.</title>
        <authorList>
            <person name="Duangmal K."/>
            <person name="Chantavorakit T."/>
        </authorList>
    </citation>
    <scope>NUCLEOTIDE SEQUENCE [LARGE SCALE GENOMIC DNA]</scope>
    <source>
        <strain evidence="3 4">RSe5-2</strain>
    </source>
</reference>
<evidence type="ECO:0000313" key="4">
    <source>
        <dbReference type="Proteomes" id="UP001527866"/>
    </source>
</evidence>
<name>A0ABT4U432_9ACTN</name>
<protein>
    <submittedName>
        <fullName evidence="3">SWIM zinc finger family protein</fullName>
    </submittedName>
</protein>
<comment type="caution">
    <text evidence="3">The sequence shown here is derived from an EMBL/GenBank/DDBJ whole genome shotgun (WGS) entry which is preliminary data.</text>
</comment>
<evidence type="ECO:0000256" key="1">
    <source>
        <dbReference type="PROSITE-ProRule" id="PRU00325"/>
    </source>
</evidence>
<accession>A0ABT4U432</accession>